<proteinExistence type="predicted"/>
<dbReference type="Pfam" id="PF17132">
    <property type="entry name" value="Glyco_hydro_106"/>
    <property type="match status" value="1"/>
</dbReference>
<dbReference type="PANTHER" id="PTHR36848">
    <property type="entry name" value="DNA-BINDING PROTEIN (PUTATIVE SECRETED PROTEIN)-RELATED"/>
    <property type="match status" value="1"/>
</dbReference>
<dbReference type="InterPro" id="IPR029062">
    <property type="entry name" value="Class_I_gatase-like"/>
</dbReference>
<accession>A0A0J9E5Y0</accession>
<name>A0A0J9E5Y0_9FIRM</name>
<dbReference type="SUPFAM" id="SSF49785">
    <property type="entry name" value="Galactose-binding domain-like"/>
    <property type="match status" value="1"/>
</dbReference>
<evidence type="ECO:0000313" key="1">
    <source>
        <dbReference type="EMBL" id="KMW11045.1"/>
    </source>
</evidence>
<dbReference type="InterPro" id="IPR008979">
    <property type="entry name" value="Galactose-bd-like_sf"/>
</dbReference>
<dbReference type="CDD" id="cd03143">
    <property type="entry name" value="A4_beta-galactosidase_middle_domain"/>
    <property type="match status" value="1"/>
</dbReference>
<organism evidence="1 2">
    <name type="scientific">[Clostridium] citroniae WAL-19142</name>
    <dbReference type="NCBI Taxonomy" id="742734"/>
    <lineage>
        <taxon>Bacteria</taxon>
        <taxon>Bacillati</taxon>
        <taxon>Bacillota</taxon>
        <taxon>Clostridia</taxon>
        <taxon>Lachnospirales</taxon>
        <taxon>Lachnospiraceae</taxon>
        <taxon>Enterocloster</taxon>
    </lineage>
</organism>
<reference evidence="1 2" key="1">
    <citation type="submission" date="2011-04" db="EMBL/GenBank/DDBJ databases">
        <title>The Genome Sequence of Clostridium citroniae WAL-19142.</title>
        <authorList>
            <consortium name="The Broad Institute Genome Sequencing Platform"/>
            <person name="Earl A."/>
            <person name="Ward D."/>
            <person name="Feldgarden M."/>
            <person name="Gevers D."/>
            <person name="Warren Y.A."/>
            <person name="Tyrrell K.L."/>
            <person name="Citron D.M."/>
            <person name="Goldstein E.J."/>
            <person name="Daigneault M."/>
            <person name="Allen-Vercoe E."/>
            <person name="Young S.K."/>
            <person name="Zeng Q."/>
            <person name="Gargeya S."/>
            <person name="Fitzgerald M."/>
            <person name="Haas B."/>
            <person name="Abouelleil A."/>
            <person name="Alvarado L."/>
            <person name="Arachchi H.M."/>
            <person name="Berlin A."/>
            <person name="Brown A."/>
            <person name="Chapman S.B."/>
            <person name="Chen Z."/>
            <person name="Dunbar C."/>
            <person name="Freedman E."/>
            <person name="Gearin G."/>
            <person name="Gellesch M."/>
            <person name="Goldberg J."/>
            <person name="Griggs A."/>
            <person name="Gujja S."/>
            <person name="Heilman E.R."/>
            <person name="Heiman D."/>
            <person name="Howarth C."/>
            <person name="Larson L."/>
            <person name="Lui A."/>
            <person name="MacDonald P.J."/>
            <person name="Mehta T."/>
            <person name="Montmayeur A."/>
            <person name="Murphy C."/>
            <person name="Neiman D."/>
            <person name="Pearson M."/>
            <person name="Priest M."/>
            <person name="Roberts A."/>
            <person name="Saif S."/>
            <person name="Shea T."/>
            <person name="Shenoy N."/>
            <person name="Sisk P."/>
            <person name="Stolte C."/>
            <person name="Sykes S."/>
            <person name="White J."/>
            <person name="Yandava C."/>
            <person name="Wortman J."/>
            <person name="Nusbaum C."/>
            <person name="Birren B."/>
        </authorList>
    </citation>
    <scope>NUCLEOTIDE SEQUENCE [LARGE SCALE GENOMIC DNA]</scope>
    <source>
        <strain evidence="1 2">WAL-19142</strain>
    </source>
</reference>
<dbReference type="EMBL" id="ADLK01000056">
    <property type="protein sequence ID" value="KMW11045.1"/>
    <property type="molecule type" value="Genomic_DNA"/>
</dbReference>
<protein>
    <recommendedName>
        <fullName evidence="3">Beta-galactosidase trimerisation domain-containing protein</fullName>
    </recommendedName>
</protein>
<dbReference type="PANTHER" id="PTHR36848:SF2">
    <property type="entry name" value="SECRETED PROTEIN"/>
    <property type="match status" value="1"/>
</dbReference>
<dbReference type="PATRIC" id="fig|742734.4.peg.355"/>
<dbReference type="RefSeq" id="WP_082173771.1">
    <property type="nucleotide sequence ID" value="NZ_KQ235875.1"/>
</dbReference>
<gene>
    <name evidence="1" type="ORF">HMPREF9470_00332</name>
</gene>
<evidence type="ECO:0008006" key="3">
    <source>
        <dbReference type="Google" id="ProtNLM"/>
    </source>
</evidence>
<dbReference type="GeneID" id="93162885"/>
<dbReference type="Gene3D" id="2.60.120.260">
    <property type="entry name" value="Galactose-binding domain-like"/>
    <property type="match status" value="1"/>
</dbReference>
<dbReference type="OrthoDB" id="9761519at2"/>
<dbReference type="AlphaFoldDB" id="A0A0J9E5Y0"/>
<dbReference type="Gene3D" id="3.40.50.880">
    <property type="match status" value="1"/>
</dbReference>
<dbReference type="InterPro" id="IPR053161">
    <property type="entry name" value="Ulvan_degrading_GH"/>
</dbReference>
<evidence type="ECO:0000313" key="2">
    <source>
        <dbReference type="Proteomes" id="UP000037392"/>
    </source>
</evidence>
<sequence>MKIADLHTLLAQWEHPDKEFRSAPFWGWNAFLDRENLEFQIGEMKKEGMGGFFVHSREGLETPYLSGEWMDALALCVDKASEEDLEVWIYDEDKWPSGSAGGMVSRRNPDQYAAKGLTLEILPPEILPCKEAGSLGLSGEEAAVDGKILGIYDNVVEGMVLVLRMERSGASEWYNGYAPTDNLNPQAVSEFMQMTHGRYKQRFGAEFGKRIKGFFTDEPNCCDFFSVFTKGRPWLVWTEDFPRVFEEKRGYSPMEYLPYLFIEGKESSRIRHDYWRTVTELFSESYMKQLYQWCDENSLSMTGHVLYENDLGYNIRVCGAAMPLYRFMHCPGIDILGEQTREYLTVKQCTSVANQYGRTMVLSETYGCTGWEFTFEGQKWLGDWQFVMGVTRRCQHLAQYSITGCRKRDYPPVFNYQTTWWEHNHLMETYFARLSACVTTGEVVRHVLVVHPITSLWTMCKSSPEEDLDHIEMNMGWLDSHITDLNRLGEEYNRLANMLLGAHWDFDFGDEIILGENASVDNKMLRVGIRRYDTVVVPGVLSLFKTTVDLLEEFVKAGGRLIWVGAFPRMIEGRPGCLAEHVFGNAPIFRCTSFEELLGVLEQVQPREVRVEKKEGGEDTQILTMLRKTEDGYLVFAVNHDREGEHPVTFSLSVRGKVEVLDLWTGEKWEKEVERSGAGMAFVDTFRPALSRIYLIHTKEAPKEGKQAFPYRHPHYTDPVFAALGPEAAFSRTAPNVLTLDRCRYCLDHGEWSDEMEVWQAQRRIREQLNMQQVYYNGAPQRYMWINDPCKTDGTAFALRFEFSVEALPETVCYGVIEKPEGYLVTCNGMGCELADGYFMDRDMKKIRLNGLKTGKNILEITGKYSRKVELEDSYIIGDFGVNPQRAITAEPERIHFGDWCFQGYYHYAGSMVYHFDLPGKMKDSKRIILHLGQYRGTLAGILVNGKKAGYLMGKCYRDLDITDHLEEKENHLDIEVVGSPRNMFGPFHQAYTGCTRISWKDFRTEGMYHCSGYVLEPYGLMEQITLYEV</sequence>
<comment type="caution">
    <text evidence="1">The sequence shown here is derived from an EMBL/GenBank/DDBJ whole genome shotgun (WGS) entry which is preliminary data.</text>
</comment>
<dbReference type="Proteomes" id="UP000037392">
    <property type="component" value="Unassembled WGS sequence"/>
</dbReference>